<dbReference type="EMBL" id="LVLJ01001409">
    <property type="protein sequence ID" value="OAE29827.1"/>
    <property type="molecule type" value="Genomic_DNA"/>
</dbReference>
<keyword evidence="3" id="KW-1185">Reference proteome</keyword>
<dbReference type="Proteomes" id="UP000077202">
    <property type="component" value="Unassembled WGS sequence"/>
</dbReference>
<sequence length="161" mass="17587">MEAPEEITGACSLPRTRRKIVIKIRPDTKWKNAEEKDEVPAPSSSPMASQSANPATAGVYYFNKRKLEEKLNVLATIQGGSEKLSTLSDSSSDEENGHGNFSLIEPLQSLNLSEQTSCDKDGLSVLYKGKPEPYPSFSTVKVSMDVVKPVKTPAAKKNRSE</sequence>
<name>A0A176W9R3_MARPO</name>
<feature type="region of interest" description="Disordered" evidence="1">
    <location>
        <begin position="26"/>
        <end position="55"/>
    </location>
</feature>
<evidence type="ECO:0000313" key="2">
    <source>
        <dbReference type="EMBL" id="OAE29827.1"/>
    </source>
</evidence>
<evidence type="ECO:0000313" key="3">
    <source>
        <dbReference type="Proteomes" id="UP000077202"/>
    </source>
</evidence>
<reference evidence="2" key="1">
    <citation type="submission" date="2016-03" db="EMBL/GenBank/DDBJ databases">
        <title>Mechanisms controlling the formation of the plant cell surface in tip-growing cells are functionally conserved among land plants.</title>
        <authorList>
            <person name="Honkanen S."/>
            <person name="Jones V.A."/>
            <person name="Morieri G."/>
            <person name="Champion C."/>
            <person name="Hetherington A.J."/>
            <person name="Kelly S."/>
            <person name="Saint-Marcoux D."/>
            <person name="Proust H."/>
            <person name="Prescott H."/>
            <person name="Dolan L."/>
        </authorList>
    </citation>
    <scope>NUCLEOTIDE SEQUENCE [LARGE SCALE GENOMIC DNA]</scope>
    <source>
        <tissue evidence="2">Whole gametophyte</tissue>
    </source>
</reference>
<proteinExistence type="predicted"/>
<organism evidence="2 3">
    <name type="scientific">Marchantia polymorpha subsp. ruderalis</name>
    <dbReference type="NCBI Taxonomy" id="1480154"/>
    <lineage>
        <taxon>Eukaryota</taxon>
        <taxon>Viridiplantae</taxon>
        <taxon>Streptophyta</taxon>
        <taxon>Embryophyta</taxon>
        <taxon>Marchantiophyta</taxon>
        <taxon>Marchantiopsida</taxon>
        <taxon>Marchantiidae</taxon>
        <taxon>Marchantiales</taxon>
        <taxon>Marchantiaceae</taxon>
        <taxon>Marchantia</taxon>
    </lineage>
</organism>
<protein>
    <submittedName>
        <fullName evidence="2">Uncharacterized protein</fullName>
    </submittedName>
</protein>
<accession>A0A176W9R3</accession>
<dbReference type="AlphaFoldDB" id="A0A176W9R3"/>
<comment type="caution">
    <text evidence="2">The sequence shown here is derived from an EMBL/GenBank/DDBJ whole genome shotgun (WGS) entry which is preliminary data.</text>
</comment>
<feature type="compositionally biased region" description="Low complexity" evidence="1">
    <location>
        <begin position="40"/>
        <end position="55"/>
    </location>
</feature>
<gene>
    <name evidence="2" type="ORF">AXG93_901s1010</name>
</gene>
<feature type="region of interest" description="Disordered" evidence="1">
    <location>
        <begin position="82"/>
        <end position="101"/>
    </location>
</feature>
<evidence type="ECO:0000256" key="1">
    <source>
        <dbReference type="SAM" id="MobiDB-lite"/>
    </source>
</evidence>